<dbReference type="InterPro" id="IPR029071">
    <property type="entry name" value="Ubiquitin-like_domsf"/>
</dbReference>
<dbReference type="InterPro" id="IPR018979">
    <property type="entry name" value="FERM_N"/>
</dbReference>
<dbReference type="AlphaFoldDB" id="A0A0X3NWH1"/>
<dbReference type="Pfam" id="PF09379">
    <property type="entry name" value="FERM_N"/>
    <property type="match status" value="1"/>
</dbReference>
<name>A0A0X3NWH1_SCHSO</name>
<evidence type="ECO:0000313" key="2">
    <source>
        <dbReference type="EMBL" id="JAP43490.1"/>
    </source>
</evidence>
<proteinExistence type="predicted"/>
<organism evidence="2">
    <name type="scientific">Schistocephalus solidus</name>
    <name type="common">Tapeworm</name>
    <dbReference type="NCBI Taxonomy" id="70667"/>
    <lineage>
        <taxon>Eukaryota</taxon>
        <taxon>Metazoa</taxon>
        <taxon>Spiralia</taxon>
        <taxon>Lophotrochozoa</taxon>
        <taxon>Platyhelminthes</taxon>
        <taxon>Cestoda</taxon>
        <taxon>Eucestoda</taxon>
        <taxon>Diphyllobothriidea</taxon>
        <taxon>Diphyllobothriidae</taxon>
        <taxon>Schistocephalus</taxon>
    </lineage>
</organism>
<dbReference type="EMBL" id="GEEE01019735">
    <property type="protein sequence ID" value="JAP43490.1"/>
    <property type="molecule type" value="Transcribed_RNA"/>
</dbReference>
<dbReference type="SUPFAM" id="SSF54236">
    <property type="entry name" value="Ubiquitin-like"/>
    <property type="match status" value="1"/>
</dbReference>
<feature type="domain" description="FERM" evidence="1">
    <location>
        <begin position="30"/>
        <end position="308"/>
    </location>
</feature>
<accession>A0A0X3NWH1</accession>
<dbReference type="PANTHER" id="PTHR23280:SF21">
    <property type="entry name" value="PROTEIN 4.1 HOMOLOG"/>
    <property type="match status" value="1"/>
</dbReference>
<reference evidence="2" key="1">
    <citation type="submission" date="2016-01" db="EMBL/GenBank/DDBJ databases">
        <title>Reference transcriptome for the parasite Schistocephalus solidus: insights into the molecular evolution of parasitism.</title>
        <authorList>
            <person name="Hebert F.O."/>
            <person name="Grambauer S."/>
            <person name="Barber I."/>
            <person name="Landry C.R."/>
            <person name="Aubin-Horth N."/>
        </authorList>
    </citation>
    <scope>NUCLEOTIDE SEQUENCE</scope>
</reference>
<dbReference type="PANTHER" id="PTHR23280">
    <property type="entry name" value="4.1 G PROTEIN"/>
    <property type="match status" value="1"/>
</dbReference>
<dbReference type="Gene3D" id="3.10.20.90">
    <property type="entry name" value="Phosphatidylinositol 3-kinase Catalytic Subunit, Chain A, domain 1"/>
    <property type="match status" value="1"/>
</dbReference>
<dbReference type="GO" id="GO:0005856">
    <property type="term" value="C:cytoskeleton"/>
    <property type="evidence" value="ECO:0007669"/>
    <property type="project" value="TreeGrafter"/>
</dbReference>
<dbReference type="CDD" id="cd01765">
    <property type="entry name" value="FERM_F0_F1"/>
    <property type="match status" value="1"/>
</dbReference>
<dbReference type="SMART" id="SM00295">
    <property type="entry name" value="B41"/>
    <property type="match status" value="1"/>
</dbReference>
<evidence type="ECO:0000259" key="1">
    <source>
        <dbReference type="PROSITE" id="PS50057"/>
    </source>
</evidence>
<dbReference type="GO" id="GO:0031032">
    <property type="term" value="P:actomyosin structure organization"/>
    <property type="evidence" value="ECO:0007669"/>
    <property type="project" value="TreeGrafter"/>
</dbReference>
<gene>
    <name evidence="2" type="primary">MYLIA</name>
    <name evidence="2" type="ORF">TR102044</name>
</gene>
<dbReference type="PROSITE" id="PS50057">
    <property type="entry name" value="FERM_3"/>
    <property type="match status" value="1"/>
</dbReference>
<dbReference type="InterPro" id="IPR019749">
    <property type="entry name" value="Band_41_domain"/>
</dbReference>
<protein>
    <submittedName>
        <fullName evidence="2">E3 ubiquitin-protein ligase MYLIP-A</fullName>
    </submittedName>
</protein>
<dbReference type="InterPro" id="IPR000299">
    <property type="entry name" value="FERM_domain"/>
</dbReference>
<sequence>MTRDATIHTRIFMDSFRQIVSTRAKYPPRITFQLVLLDGKKMQVCVDKRISGADVFDKICEGLHLAEESTYFGLSFAHARGGFLWIIMEQSIVKQLRHANPLTVWMRVKFVCSPNELFLSKTRHLFYLNFLQSLKGDLSTSGLTLDLQAQLAALLSRAHDGPPSHANFLGLPLDECSTAHVEYFSKMQQTLLCLTPTEVQRLFLNLVFSNLHEKQRFYYRAQDVFYRPVRLGIGPQGVVILNTESSLLEDFSFARLTAIGTIQSVLTLFTSRADGSQRADHFKLPSRQHAENAFRYIRETSYFLRGEVLEVRNVFPETGTSILRRRMDLQGQPQPSLTQHQVCRLVRARVANEGAQSNTDRETRWPEQWHLTGASQSQKRRFMLFRWLQESRSDDYERLH</sequence>